<dbReference type="STRING" id="684364.F4PDK8"/>
<proteinExistence type="predicted"/>
<gene>
    <name evidence="4" type="ORF">BATDEDRAFT_92400</name>
</gene>
<dbReference type="SUPFAM" id="SSF48452">
    <property type="entry name" value="TPR-like"/>
    <property type="match status" value="1"/>
</dbReference>
<protein>
    <recommendedName>
        <fullName evidence="6">MalT-like TPR region domain-containing protein</fullName>
    </recommendedName>
</protein>
<evidence type="ECO:0000256" key="2">
    <source>
        <dbReference type="SAM" id="Coils"/>
    </source>
</evidence>
<evidence type="ECO:0000313" key="4">
    <source>
        <dbReference type="EMBL" id="EGF76800.1"/>
    </source>
</evidence>
<dbReference type="InParanoid" id="F4PDK8"/>
<dbReference type="EMBL" id="GL882895">
    <property type="protein sequence ID" value="EGF76800.1"/>
    <property type="molecule type" value="Genomic_DNA"/>
</dbReference>
<keyword evidence="1" id="KW-0802">TPR repeat</keyword>
<dbReference type="Proteomes" id="UP000007241">
    <property type="component" value="Unassembled WGS sequence"/>
</dbReference>
<feature type="repeat" description="TPR" evidence="1">
    <location>
        <begin position="372"/>
        <end position="405"/>
    </location>
</feature>
<dbReference type="Gene3D" id="1.25.40.10">
    <property type="entry name" value="Tetratricopeptide repeat domain"/>
    <property type="match status" value="1"/>
</dbReference>
<dbReference type="PANTHER" id="PTHR10098">
    <property type="entry name" value="RAPSYN-RELATED"/>
    <property type="match status" value="1"/>
</dbReference>
<dbReference type="SMART" id="SM00028">
    <property type="entry name" value="TPR"/>
    <property type="match status" value="3"/>
</dbReference>
<dbReference type="RefSeq" id="XP_006682734.1">
    <property type="nucleotide sequence ID" value="XM_006682671.1"/>
</dbReference>
<keyword evidence="5" id="KW-1185">Reference proteome</keyword>
<dbReference type="GeneID" id="18244611"/>
<evidence type="ECO:0000256" key="1">
    <source>
        <dbReference type="PROSITE-ProRule" id="PRU00339"/>
    </source>
</evidence>
<dbReference type="OrthoDB" id="286233at2759"/>
<dbReference type="InterPro" id="IPR019734">
    <property type="entry name" value="TPR_rpt"/>
</dbReference>
<dbReference type="PROSITE" id="PS50005">
    <property type="entry name" value="TPR"/>
    <property type="match status" value="1"/>
</dbReference>
<evidence type="ECO:0008006" key="6">
    <source>
        <dbReference type="Google" id="ProtNLM"/>
    </source>
</evidence>
<keyword evidence="2" id="KW-0175">Coiled coil</keyword>
<evidence type="ECO:0000256" key="3">
    <source>
        <dbReference type="SAM" id="MobiDB-lite"/>
    </source>
</evidence>
<dbReference type="AlphaFoldDB" id="F4PDK8"/>
<name>F4PDK8_BATDJ</name>
<accession>F4PDK8</accession>
<dbReference type="InterPro" id="IPR011990">
    <property type="entry name" value="TPR-like_helical_dom_sf"/>
</dbReference>
<dbReference type="PANTHER" id="PTHR10098:SF108">
    <property type="entry name" value="TETRATRICOPEPTIDE REPEAT PROTEIN 28"/>
    <property type="match status" value="1"/>
</dbReference>
<dbReference type="HOGENOM" id="CLU_348137_0_0_1"/>
<feature type="coiled-coil region" evidence="2">
    <location>
        <begin position="284"/>
        <end position="311"/>
    </location>
</feature>
<evidence type="ECO:0000313" key="5">
    <source>
        <dbReference type="Proteomes" id="UP000007241"/>
    </source>
</evidence>
<reference evidence="4 5" key="1">
    <citation type="submission" date="2009-12" db="EMBL/GenBank/DDBJ databases">
        <title>The draft genome of Batrachochytrium dendrobatidis.</title>
        <authorList>
            <consortium name="US DOE Joint Genome Institute (JGI-PGF)"/>
            <person name="Kuo A."/>
            <person name="Salamov A."/>
            <person name="Schmutz J."/>
            <person name="Lucas S."/>
            <person name="Pitluck S."/>
            <person name="Rosenblum E."/>
            <person name="Stajich J."/>
            <person name="Eisen M."/>
            <person name="Grigoriev I.V."/>
        </authorList>
    </citation>
    <scope>NUCLEOTIDE SEQUENCE [LARGE SCALE GENOMIC DNA]</scope>
    <source>
        <strain evidence="5">JAM81 / FGSC 10211</strain>
    </source>
</reference>
<feature type="compositionally biased region" description="Polar residues" evidence="3">
    <location>
        <begin position="530"/>
        <end position="546"/>
    </location>
</feature>
<organism evidence="4 5">
    <name type="scientific">Batrachochytrium dendrobatidis (strain JAM81 / FGSC 10211)</name>
    <name type="common">Frog chytrid fungus</name>
    <dbReference type="NCBI Taxonomy" id="684364"/>
    <lineage>
        <taxon>Eukaryota</taxon>
        <taxon>Fungi</taxon>
        <taxon>Fungi incertae sedis</taxon>
        <taxon>Chytridiomycota</taxon>
        <taxon>Chytridiomycota incertae sedis</taxon>
        <taxon>Chytridiomycetes</taxon>
        <taxon>Rhizophydiales</taxon>
        <taxon>Rhizophydiales incertae sedis</taxon>
        <taxon>Batrachochytrium</taxon>
    </lineage>
</organism>
<sequence>MGRVTYRLETVKRRIHNNSGENDILVGASIPQTLRAITVKLAQVKAIKDKRAMLKYTEELLELFGRTEDWAQVAKYSREVQELAFALKEPLKEAKAYQQLSLASSNESLDEVEISKRAHFDNAQLLLRDAAGLVKRSKDISPEQKLRGRAMIAMNLGIVYKSSAAPDKGIAAIQRSLQIFSQIGDIQQQANAFFNLATCFDVKLDYAQALKFGKQEQELFHKLGDIDGELKSLWDNCYRLRKLGQFVERKIALEKYKGMLEIIELSLKHGAHTCQYFTTEISKKYNYAEELEQCQDALESAKRDIELSKKLAPLSRTILDAQLKNEYRRQYISLSEKASINMELGLITDEVVDLKALLSLSITLKESANHINKIRYRLGEAYFNLSQWESAQTYYREFMKYDDVDSCDPITLNAMWKLIQAMTNGGSTFQILRKLHSDAFDLAERLKDVEMQLKILESLRHLCQRFNFIDQVKFLTAQIEYLSSRTRLQSSNPSSATDDLGSQDSEDFEQIDSQSFECSSANRQVLSCNSHTSDCSKQNITTTSSSKRLRDHPKPIKTINASKGIVDLVSSPIDTTNATTSNPLYLEAHQQLLDDSDDSDHSGPVVPLQRGRTRKRILAESMSENSDIFSGKASISLPKTTHQCTDHIYESSTTLNSLELLSSTGMHSKTNPETVTVHLPPINTQVICSSPISTAHTASSLNSPSVHCLTPRQSTAVQIEFPHSHTSSKLLEIECTSGPSGTPRTVGWVIAEARRRYLHAFDGQPPKFQLAMKGSKDTSEKLLAERETVLDLSSDRLLRLKAILLPAASI</sequence>
<feature type="region of interest" description="Disordered" evidence="3">
    <location>
        <begin position="530"/>
        <end position="557"/>
    </location>
</feature>